<feature type="compositionally biased region" description="Low complexity" evidence="7">
    <location>
        <begin position="85"/>
        <end position="109"/>
    </location>
</feature>
<dbReference type="InterPro" id="IPR000089">
    <property type="entry name" value="Biotin_lipoyl"/>
</dbReference>
<organism evidence="9 10">
    <name type="scientific">Planomonospora parontospora</name>
    <dbReference type="NCBI Taxonomy" id="58119"/>
    <lineage>
        <taxon>Bacteria</taxon>
        <taxon>Bacillati</taxon>
        <taxon>Actinomycetota</taxon>
        <taxon>Actinomycetes</taxon>
        <taxon>Streptosporangiales</taxon>
        <taxon>Streptosporangiaceae</taxon>
        <taxon>Planomonospora</taxon>
    </lineage>
</organism>
<evidence type="ECO:0000313" key="10">
    <source>
        <dbReference type="Proteomes" id="UP000627984"/>
    </source>
</evidence>
<dbReference type="AlphaFoldDB" id="A0AA37F528"/>
<accession>A0AA37F528</accession>
<dbReference type="PROSITE" id="PS50968">
    <property type="entry name" value="BIOTINYL_LIPOYL"/>
    <property type="match status" value="1"/>
</dbReference>
<dbReference type="PANTHER" id="PTHR43178:SF5">
    <property type="entry name" value="LIPOAMIDE ACYLTRANSFERASE COMPONENT OF BRANCHED-CHAIN ALPHA-KETO ACID DEHYDROGENASE COMPLEX, MITOCHONDRIAL"/>
    <property type="match status" value="1"/>
</dbReference>
<dbReference type="SUPFAM" id="SSF52777">
    <property type="entry name" value="CoA-dependent acyltransferases"/>
    <property type="match status" value="1"/>
</dbReference>
<evidence type="ECO:0000256" key="3">
    <source>
        <dbReference type="ARBA" id="ARBA00022679"/>
    </source>
</evidence>
<gene>
    <name evidence="9" type="ORF">GCM10010126_34730</name>
</gene>
<dbReference type="Gene3D" id="2.40.50.100">
    <property type="match status" value="1"/>
</dbReference>
<feature type="compositionally biased region" description="Basic and acidic residues" evidence="7">
    <location>
        <begin position="173"/>
        <end position="198"/>
    </location>
</feature>
<comment type="similarity">
    <text evidence="2 6">Belongs to the 2-oxoacid dehydrogenase family.</text>
</comment>
<dbReference type="GO" id="GO:0016407">
    <property type="term" value="F:acetyltransferase activity"/>
    <property type="evidence" value="ECO:0007669"/>
    <property type="project" value="TreeGrafter"/>
</dbReference>
<reference evidence="9" key="1">
    <citation type="journal article" date="2014" name="Int. J. Syst. Evol. Microbiol.">
        <title>Complete genome sequence of Corynebacterium casei LMG S-19264T (=DSM 44701T), isolated from a smear-ripened cheese.</title>
        <authorList>
            <consortium name="US DOE Joint Genome Institute (JGI-PGF)"/>
            <person name="Walter F."/>
            <person name="Albersmeier A."/>
            <person name="Kalinowski J."/>
            <person name="Ruckert C."/>
        </authorList>
    </citation>
    <scope>NUCLEOTIDE SEQUENCE</scope>
    <source>
        <strain evidence="9">JCM 3093</strain>
    </source>
</reference>
<dbReference type="InterPro" id="IPR011053">
    <property type="entry name" value="Single_hybrid_motif"/>
</dbReference>
<keyword evidence="4 6" id="KW-0450">Lipoyl</keyword>
<evidence type="ECO:0000256" key="5">
    <source>
        <dbReference type="ARBA" id="ARBA00023315"/>
    </source>
</evidence>
<feature type="region of interest" description="Disordered" evidence="7">
    <location>
        <begin position="79"/>
        <end position="109"/>
    </location>
</feature>
<dbReference type="EC" id="2.3.1.-" evidence="6"/>
<evidence type="ECO:0000256" key="4">
    <source>
        <dbReference type="ARBA" id="ARBA00022823"/>
    </source>
</evidence>
<reference evidence="9" key="2">
    <citation type="submission" date="2022-09" db="EMBL/GenBank/DDBJ databases">
        <authorList>
            <person name="Sun Q."/>
            <person name="Ohkuma M."/>
        </authorList>
    </citation>
    <scope>NUCLEOTIDE SEQUENCE</scope>
    <source>
        <strain evidence="9">JCM 3093</strain>
    </source>
</reference>
<proteinExistence type="inferred from homology"/>
<dbReference type="SUPFAM" id="SSF51230">
    <property type="entry name" value="Single hybrid motif"/>
    <property type="match status" value="1"/>
</dbReference>
<dbReference type="GO" id="GO:0031405">
    <property type="term" value="F:lipoic acid binding"/>
    <property type="evidence" value="ECO:0007669"/>
    <property type="project" value="TreeGrafter"/>
</dbReference>
<dbReference type="InterPro" id="IPR023213">
    <property type="entry name" value="CAT-like_dom_sf"/>
</dbReference>
<comment type="cofactor">
    <cofactor evidence="1 6">
        <name>(R)-lipoate</name>
        <dbReference type="ChEBI" id="CHEBI:83088"/>
    </cofactor>
</comment>
<dbReference type="RefSeq" id="WP_191895673.1">
    <property type="nucleotide sequence ID" value="NZ_BMQD01000010.1"/>
</dbReference>
<dbReference type="InterPro" id="IPR003016">
    <property type="entry name" value="2-oxoA_DH_lipoyl-BS"/>
</dbReference>
<evidence type="ECO:0000256" key="2">
    <source>
        <dbReference type="ARBA" id="ARBA00007317"/>
    </source>
</evidence>
<evidence type="ECO:0000259" key="8">
    <source>
        <dbReference type="PROSITE" id="PS50968"/>
    </source>
</evidence>
<evidence type="ECO:0000256" key="6">
    <source>
        <dbReference type="RuleBase" id="RU003423"/>
    </source>
</evidence>
<evidence type="ECO:0000313" key="9">
    <source>
        <dbReference type="EMBL" id="GGK72299.1"/>
    </source>
</evidence>
<dbReference type="CDD" id="cd06849">
    <property type="entry name" value="lipoyl_domain"/>
    <property type="match status" value="1"/>
</dbReference>
<dbReference type="PANTHER" id="PTHR43178">
    <property type="entry name" value="DIHYDROLIPOAMIDE ACETYLTRANSFERASE COMPONENT OF PYRUVATE DEHYDROGENASE COMPLEX"/>
    <property type="match status" value="1"/>
</dbReference>
<name>A0AA37F528_9ACTN</name>
<evidence type="ECO:0000256" key="7">
    <source>
        <dbReference type="SAM" id="MobiDB-lite"/>
    </source>
</evidence>
<dbReference type="PROSITE" id="PS00189">
    <property type="entry name" value="LIPOYL"/>
    <property type="match status" value="1"/>
</dbReference>
<dbReference type="EMBL" id="BMQD01000010">
    <property type="protein sequence ID" value="GGK72299.1"/>
    <property type="molecule type" value="Genomic_DNA"/>
</dbReference>
<evidence type="ECO:0000256" key="1">
    <source>
        <dbReference type="ARBA" id="ARBA00001938"/>
    </source>
</evidence>
<dbReference type="Pfam" id="PF00364">
    <property type="entry name" value="Biotin_lipoyl"/>
    <property type="match status" value="1"/>
</dbReference>
<sequence>MADVLVPKLNNQDTEYLVVEWLVGDGEPVRAGEAVAVLETSKAADEIEAAVSGRLVHVAAKDAWVAPGAVLARVVSGDPAGTGGSPSAPSAGTAGSSSAPSAGTAETPAVPGAAGVAVGAFAGSPAGDGPPGTVAASLITGPARAAMEELGVPEEQVLALGLPLVRRVDVERLAGTRDPGDGKDTGDARDRAEGKDTGNTRAPGDGNVPGTARPGGEEDAAGRHELSKVQRAVARAVTLSHRTVPAAYTVMRFDVGRALERAGALTREVRRPVGLPELFVQAVAGLHGRFPLLFASVDDTAENAGGTAGGPPGPAGPVVRLSAAPRVGVTFDLGEGLYVPVVRETGTLREIAATLMRHRLAAASGGFREQDLTGANITVTLHTDADVILAVPIVLPGTSAALAVTSPRPETVLAADGSVTVRTVADIGLAYDHRLVNGRDAALFLAALRREIE</sequence>
<comment type="caution">
    <text evidence="9">The sequence shown here is derived from an EMBL/GenBank/DDBJ whole genome shotgun (WGS) entry which is preliminary data.</text>
</comment>
<dbReference type="Pfam" id="PF00198">
    <property type="entry name" value="2-oxoacid_dh"/>
    <property type="match status" value="1"/>
</dbReference>
<dbReference type="InterPro" id="IPR001078">
    <property type="entry name" value="2-oxoacid_DH_actylTfrase"/>
</dbReference>
<dbReference type="Proteomes" id="UP000627984">
    <property type="component" value="Unassembled WGS sequence"/>
</dbReference>
<dbReference type="InterPro" id="IPR050743">
    <property type="entry name" value="2-oxoacid_DH_E2_comp"/>
</dbReference>
<keyword evidence="5 6" id="KW-0012">Acyltransferase</keyword>
<dbReference type="GO" id="GO:0005737">
    <property type="term" value="C:cytoplasm"/>
    <property type="evidence" value="ECO:0007669"/>
    <property type="project" value="TreeGrafter"/>
</dbReference>
<feature type="domain" description="Lipoyl-binding" evidence="8">
    <location>
        <begin position="1"/>
        <end position="75"/>
    </location>
</feature>
<keyword evidence="9" id="KW-0670">Pyruvate</keyword>
<feature type="region of interest" description="Disordered" evidence="7">
    <location>
        <begin position="173"/>
        <end position="227"/>
    </location>
</feature>
<keyword evidence="3 6" id="KW-0808">Transferase</keyword>
<dbReference type="Gene3D" id="3.30.559.10">
    <property type="entry name" value="Chloramphenicol acetyltransferase-like domain"/>
    <property type="match status" value="1"/>
</dbReference>
<protein>
    <recommendedName>
        <fullName evidence="6">Dihydrolipoamide acetyltransferase component of pyruvate dehydrogenase complex</fullName>
        <ecNumber evidence="6">2.3.1.-</ecNumber>
    </recommendedName>
</protein>